<dbReference type="PANTHER" id="PTHR15040:SF1">
    <property type="entry name" value="DERMATOPONTIN-LIKE ISOFORM X1"/>
    <property type="match status" value="1"/>
</dbReference>
<keyword evidence="3" id="KW-0964">Secreted</keyword>
<name>A0A914X686_9BILA</name>
<dbReference type="AlphaFoldDB" id="A0A914X686"/>
<protein>
    <submittedName>
        <fullName evidence="6">Apple domain-containing protein</fullName>
    </submittedName>
</protein>
<accession>A0A914X686</accession>
<comment type="subcellular location">
    <subcellularLocation>
        <location evidence="1">Secreted</location>
    </subcellularLocation>
</comment>
<dbReference type="InterPro" id="IPR026645">
    <property type="entry name" value="Dermatopontin"/>
</dbReference>
<evidence type="ECO:0000313" key="5">
    <source>
        <dbReference type="Proteomes" id="UP000887566"/>
    </source>
</evidence>
<proteinExistence type="inferred from homology"/>
<dbReference type="Pfam" id="PF14704">
    <property type="entry name" value="DERM"/>
    <property type="match status" value="2"/>
</dbReference>
<evidence type="ECO:0000256" key="3">
    <source>
        <dbReference type="ARBA" id="ARBA00022525"/>
    </source>
</evidence>
<keyword evidence="4" id="KW-1015">Disulfide bond</keyword>
<dbReference type="GO" id="GO:0005615">
    <property type="term" value="C:extracellular space"/>
    <property type="evidence" value="ECO:0007669"/>
    <property type="project" value="TreeGrafter"/>
</dbReference>
<dbReference type="GO" id="GO:0031012">
    <property type="term" value="C:extracellular matrix"/>
    <property type="evidence" value="ECO:0007669"/>
    <property type="project" value="TreeGrafter"/>
</dbReference>
<keyword evidence="5" id="KW-1185">Reference proteome</keyword>
<dbReference type="PANTHER" id="PTHR15040">
    <property type="entry name" value="DERMATOPONTIN-RELATED"/>
    <property type="match status" value="1"/>
</dbReference>
<evidence type="ECO:0000256" key="2">
    <source>
        <dbReference type="ARBA" id="ARBA00008712"/>
    </source>
</evidence>
<reference evidence="6" key="1">
    <citation type="submission" date="2022-11" db="UniProtKB">
        <authorList>
            <consortium name="WormBaseParasite"/>
        </authorList>
    </citation>
    <scope>IDENTIFICATION</scope>
</reference>
<dbReference type="WBParaSite" id="PSAMB.scaffold6686size8984.g28927.t1">
    <property type="protein sequence ID" value="PSAMB.scaffold6686size8984.g28927.t1"/>
    <property type="gene ID" value="PSAMB.scaffold6686size8984.g28927"/>
</dbReference>
<comment type="similarity">
    <text evidence="2">Belongs to the dermatopontin family.</text>
</comment>
<sequence length="402" mass="45677">MALQDGGRELLIPALEVKPSSDDLRKSANRTVNCTAGGYIQGLQGEMTDGVRSYSFICAVNDQSKYLESSCYDWLANDVGGDFDLNLQTGEAIRSVTMNYDAKTRDHIFVFQICSFANRHALSEKMYQKYSLQQRNKFGDEEESFRYQSACNIQQADYYIPITRLDSMWSDQNTDRVFQTECDDTLHMPCLSIREVSPDGVQPTNGDRWSPQDWPSSGCENQEILIRWSSDIQDGARRYYFGCCVLATPIIDLTTCQWENAPSDKSYSLQNKKGWIIRGIAAAFDTKYRDRLMRFETCQLRESSQTSKCGFAYHSFDSKASEMVPYTFRIEQVKNAQECALACNKHPFCMSAGYEPLSTSNEASAMCFLSYRRSTLTCPDTLVDAVTVPHPVWIYCLDCNNA</sequence>
<dbReference type="Proteomes" id="UP000887566">
    <property type="component" value="Unplaced"/>
</dbReference>
<dbReference type="GO" id="GO:0030199">
    <property type="term" value="P:collagen fibril organization"/>
    <property type="evidence" value="ECO:0007669"/>
    <property type="project" value="TreeGrafter"/>
</dbReference>
<evidence type="ECO:0000256" key="1">
    <source>
        <dbReference type="ARBA" id="ARBA00004613"/>
    </source>
</evidence>
<evidence type="ECO:0000313" key="6">
    <source>
        <dbReference type="WBParaSite" id="PSAMB.scaffold6686size8984.g28927.t1"/>
    </source>
</evidence>
<organism evidence="5 6">
    <name type="scientific">Plectus sambesii</name>
    <dbReference type="NCBI Taxonomy" id="2011161"/>
    <lineage>
        <taxon>Eukaryota</taxon>
        <taxon>Metazoa</taxon>
        <taxon>Ecdysozoa</taxon>
        <taxon>Nematoda</taxon>
        <taxon>Chromadorea</taxon>
        <taxon>Plectida</taxon>
        <taxon>Plectina</taxon>
        <taxon>Plectoidea</taxon>
        <taxon>Plectidae</taxon>
        <taxon>Plectus</taxon>
    </lineage>
</organism>
<evidence type="ECO:0000256" key="4">
    <source>
        <dbReference type="ARBA" id="ARBA00023157"/>
    </source>
</evidence>